<feature type="region of interest" description="Disordered" evidence="1">
    <location>
        <begin position="87"/>
        <end position="133"/>
    </location>
</feature>
<dbReference type="EMBL" id="JBCFQL010000007">
    <property type="protein sequence ID" value="MFA9191318.1"/>
    <property type="molecule type" value="Genomic_DNA"/>
</dbReference>
<evidence type="ECO:0000256" key="1">
    <source>
        <dbReference type="SAM" id="MobiDB-lite"/>
    </source>
</evidence>
<dbReference type="InterPro" id="IPR052945">
    <property type="entry name" value="Mitotic_Regulator"/>
</dbReference>
<feature type="compositionally biased region" description="Low complexity" evidence="1">
    <location>
        <begin position="107"/>
        <end position="131"/>
    </location>
</feature>
<feature type="compositionally biased region" description="Basic and acidic residues" evidence="1">
    <location>
        <begin position="87"/>
        <end position="99"/>
    </location>
</feature>
<dbReference type="InterPro" id="IPR006597">
    <property type="entry name" value="Sel1-like"/>
</dbReference>
<feature type="chain" id="PRO_5045494185" description="Sel1 repeat family protein" evidence="2">
    <location>
        <begin position="22"/>
        <end position="439"/>
    </location>
</feature>
<gene>
    <name evidence="3" type="ORF">AAGV28_08045</name>
</gene>
<organism evidence="3 4">
    <name type="scientific">Flavobacterium zubiriense</name>
    <dbReference type="NCBI Taxonomy" id="3138075"/>
    <lineage>
        <taxon>Bacteria</taxon>
        <taxon>Pseudomonadati</taxon>
        <taxon>Bacteroidota</taxon>
        <taxon>Flavobacteriia</taxon>
        <taxon>Flavobacteriales</taxon>
        <taxon>Flavobacteriaceae</taxon>
        <taxon>Flavobacterium</taxon>
    </lineage>
</organism>
<accession>A0ABV4TBA6</accession>
<dbReference type="RefSeq" id="WP_373406306.1">
    <property type="nucleotide sequence ID" value="NZ_JBCFQL010000007.1"/>
</dbReference>
<dbReference type="PANTHER" id="PTHR43628">
    <property type="entry name" value="ACTIVATOR OF C KINASE PROTEIN 1-RELATED"/>
    <property type="match status" value="1"/>
</dbReference>
<dbReference type="Proteomes" id="UP001574169">
    <property type="component" value="Unassembled WGS sequence"/>
</dbReference>
<dbReference type="SMART" id="SM00671">
    <property type="entry name" value="SEL1"/>
    <property type="match status" value="3"/>
</dbReference>
<dbReference type="SUPFAM" id="SSF81901">
    <property type="entry name" value="HCP-like"/>
    <property type="match status" value="1"/>
</dbReference>
<name>A0ABV4TBA6_9FLAO</name>
<evidence type="ECO:0000256" key="2">
    <source>
        <dbReference type="SAM" id="SignalP"/>
    </source>
</evidence>
<sequence length="439" mass="50255">MKVKILLSTLLILFCLNYANSQSHISTGQYGCRLVPSSLNTEKHLCPACAANDLKVKQAKAAEEKRRSDAAIAKANADKAARDLAYKKAQKERDEKNKVTEVGLAMPSNTSLPNSTSNTENTNSNSISETPAYTPTYTKQDVTNQVINQAATLAGELLNDWNANYEKKQARLDAEYKQKISDEYDAKRKKEKTKFVKEFLPLMRQAENGDENARLILYFSSETLFFSTHLLTQNWFDEAKSKNNIDVLLYELSFGGYSEENINKLKNVSDMGSPEATLILADWFNKKETKSWGQFQRGGENVEKALKWYVKAAELGSPMAMYRLAMIYKYGVTHPEEERMFRKLRMEYSNSIKNEKLSFEWLSKAALLANFKQTIFSRILQTEFTTDTFTPFVFKELSIMYNKGKVVKKDNLKAKELAMLAENYKPAVENEKFYITERY</sequence>
<evidence type="ECO:0000313" key="4">
    <source>
        <dbReference type="Proteomes" id="UP001574169"/>
    </source>
</evidence>
<evidence type="ECO:0008006" key="5">
    <source>
        <dbReference type="Google" id="ProtNLM"/>
    </source>
</evidence>
<feature type="signal peptide" evidence="2">
    <location>
        <begin position="1"/>
        <end position="21"/>
    </location>
</feature>
<dbReference type="Pfam" id="PF08238">
    <property type="entry name" value="Sel1"/>
    <property type="match status" value="4"/>
</dbReference>
<dbReference type="PANTHER" id="PTHR43628:SF1">
    <property type="entry name" value="CHITIN SYNTHASE REGULATORY FACTOR 2-RELATED"/>
    <property type="match status" value="1"/>
</dbReference>
<evidence type="ECO:0000313" key="3">
    <source>
        <dbReference type="EMBL" id="MFA9191318.1"/>
    </source>
</evidence>
<reference evidence="3 4" key="1">
    <citation type="submission" date="2024-04" db="EMBL/GenBank/DDBJ databases">
        <title>New Clade of Flavobacterium.</title>
        <authorList>
            <person name="Matos L."/>
            <person name="Proenca D.N."/>
            <person name="Fransisco R.M."/>
            <person name="Chung A.P."/>
            <person name="Maccario L."/>
            <person name="Sorensen S.J."/>
            <person name="Morais P.V."/>
        </authorList>
    </citation>
    <scope>NUCLEOTIDE SEQUENCE [LARGE SCALE GENOMIC DNA]</scope>
    <source>
        <strain evidence="3 4">FZUC8N2.13</strain>
    </source>
</reference>
<comment type="caution">
    <text evidence="3">The sequence shown here is derived from an EMBL/GenBank/DDBJ whole genome shotgun (WGS) entry which is preliminary data.</text>
</comment>
<proteinExistence type="predicted"/>
<protein>
    <recommendedName>
        <fullName evidence="5">Sel1 repeat family protein</fullName>
    </recommendedName>
</protein>
<keyword evidence="4" id="KW-1185">Reference proteome</keyword>
<dbReference type="InterPro" id="IPR011990">
    <property type="entry name" value="TPR-like_helical_dom_sf"/>
</dbReference>
<dbReference type="Gene3D" id="1.25.40.10">
    <property type="entry name" value="Tetratricopeptide repeat domain"/>
    <property type="match status" value="1"/>
</dbReference>
<keyword evidence="2" id="KW-0732">Signal</keyword>